<feature type="region of interest" description="Disordered" evidence="1">
    <location>
        <begin position="42"/>
        <end position="73"/>
    </location>
</feature>
<evidence type="ECO:0000313" key="3">
    <source>
        <dbReference type="Proteomes" id="UP000327493"/>
    </source>
</evidence>
<keyword evidence="3" id="KW-1185">Reference proteome</keyword>
<gene>
    <name evidence="2" type="ORF">FQN60_004174</name>
</gene>
<sequence length="73" mass="7994">MANDSGFSWEAHRQAEGGFGIPVKLKGWKQELLTGSVHSQVFGGKPAKARRRHNGGLWRTHRPTDSSAGPLSR</sequence>
<dbReference type="Proteomes" id="UP000327493">
    <property type="component" value="Chromosome 15"/>
</dbReference>
<comment type="caution">
    <text evidence="2">The sequence shown here is derived from an EMBL/GenBank/DDBJ whole genome shotgun (WGS) entry which is preliminary data.</text>
</comment>
<organism evidence="2 3">
    <name type="scientific">Etheostoma spectabile</name>
    <name type="common">orangethroat darter</name>
    <dbReference type="NCBI Taxonomy" id="54343"/>
    <lineage>
        <taxon>Eukaryota</taxon>
        <taxon>Metazoa</taxon>
        <taxon>Chordata</taxon>
        <taxon>Craniata</taxon>
        <taxon>Vertebrata</taxon>
        <taxon>Euteleostomi</taxon>
        <taxon>Actinopterygii</taxon>
        <taxon>Neopterygii</taxon>
        <taxon>Teleostei</taxon>
        <taxon>Neoteleostei</taxon>
        <taxon>Acanthomorphata</taxon>
        <taxon>Eupercaria</taxon>
        <taxon>Perciformes</taxon>
        <taxon>Percoidei</taxon>
        <taxon>Percidae</taxon>
        <taxon>Etheostomatinae</taxon>
        <taxon>Etheostoma</taxon>
    </lineage>
</organism>
<proteinExistence type="predicted"/>
<evidence type="ECO:0000256" key="1">
    <source>
        <dbReference type="SAM" id="MobiDB-lite"/>
    </source>
</evidence>
<dbReference type="AlphaFoldDB" id="A0A5J5CY19"/>
<accession>A0A5J5CY19</accession>
<name>A0A5J5CY19_9PERO</name>
<evidence type="ECO:0000313" key="2">
    <source>
        <dbReference type="EMBL" id="KAA8585480.1"/>
    </source>
</evidence>
<dbReference type="EMBL" id="VOFY01000015">
    <property type="protein sequence ID" value="KAA8585480.1"/>
    <property type="molecule type" value="Genomic_DNA"/>
</dbReference>
<protein>
    <submittedName>
        <fullName evidence="2">Uncharacterized protein</fullName>
    </submittedName>
</protein>
<reference evidence="2 3" key="1">
    <citation type="submission" date="2019-08" db="EMBL/GenBank/DDBJ databases">
        <title>A chromosome-level genome assembly, high-density linkage maps, and genome scans reveal the genomic architecture of hybrid incompatibilities underlying speciation via character displacement in darters (Percidae: Etheostominae).</title>
        <authorList>
            <person name="Moran R.L."/>
            <person name="Catchen J.M."/>
            <person name="Fuller R.C."/>
        </authorList>
    </citation>
    <scope>NUCLEOTIDE SEQUENCE [LARGE SCALE GENOMIC DNA]</scope>
    <source>
        <strain evidence="2">EspeVRDwgs_2016</strain>
        <tissue evidence="2">Muscle</tissue>
    </source>
</reference>